<protein>
    <recommendedName>
        <fullName evidence="4">FAD:protein FMN transferase</fullName>
        <ecNumber evidence="3">2.7.1.180</ecNumber>
    </recommendedName>
    <alternativeName>
        <fullName evidence="10">Flavin transferase</fullName>
    </alternativeName>
</protein>
<accession>A0ABT4JRP0</accession>
<dbReference type="Gene3D" id="3.10.520.10">
    <property type="entry name" value="ApbE-like domains"/>
    <property type="match status" value="1"/>
</dbReference>
<comment type="similarity">
    <text evidence="2">Belongs to the ApbE family.</text>
</comment>
<keyword evidence="7" id="KW-0479">Metal-binding</keyword>
<comment type="caution">
    <text evidence="12">The sequence shown here is derived from an EMBL/GenBank/DDBJ whole genome shotgun (WGS) entry which is preliminary data.</text>
</comment>
<evidence type="ECO:0000256" key="11">
    <source>
        <dbReference type="ARBA" id="ARBA00048540"/>
    </source>
</evidence>
<dbReference type="InterPro" id="IPR024932">
    <property type="entry name" value="ApbE"/>
</dbReference>
<keyword evidence="8" id="KW-0274">FAD</keyword>
<evidence type="ECO:0000313" key="13">
    <source>
        <dbReference type="Proteomes" id="UP001149719"/>
    </source>
</evidence>
<keyword evidence="9" id="KW-0460">Magnesium</keyword>
<evidence type="ECO:0000313" key="12">
    <source>
        <dbReference type="EMBL" id="MCZ2720946.1"/>
    </source>
</evidence>
<dbReference type="SUPFAM" id="SSF143631">
    <property type="entry name" value="ApbE-like"/>
    <property type="match status" value="1"/>
</dbReference>
<dbReference type="PANTHER" id="PTHR30040:SF2">
    <property type="entry name" value="FAD:PROTEIN FMN TRANSFERASE"/>
    <property type="match status" value="1"/>
</dbReference>
<evidence type="ECO:0000256" key="2">
    <source>
        <dbReference type="ARBA" id="ARBA00008282"/>
    </source>
</evidence>
<dbReference type="EMBL" id="JAPUBN010000011">
    <property type="protein sequence ID" value="MCZ2720946.1"/>
    <property type="molecule type" value="Genomic_DNA"/>
</dbReference>
<evidence type="ECO:0000256" key="9">
    <source>
        <dbReference type="ARBA" id="ARBA00022842"/>
    </source>
</evidence>
<keyword evidence="13" id="KW-1185">Reference proteome</keyword>
<sequence length="114" mass="12097">MNCGGDLACNGRRLNGESWKVGIEPIVDATKAKPIIALSSGALATSEDSQRFLLKNGIRYSHVLNTITGWPITNAPRSVTIAAPTCINAGIISTLALLQGNEAEDFLESIEMPD</sequence>
<evidence type="ECO:0000256" key="4">
    <source>
        <dbReference type="ARBA" id="ARBA00016337"/>
    </source>
</evidence>
<reference evidence="12" key="1">
    <citation type="submission" date="2022-12" db="EMBL/GenBank/DDBJ databases">
        <title>Marinomonas 15G1-11 sp. nov, isolated from marine algae.</title>
        <authorList>
            <person name="Butt M."/>
            <person name="Choi D.G."/>
            <person name="Kim J.M."/>
            <person name="Lee J.K."/>
            <person name="Baek J.H."/>
            <person name="Jeon C.O."/>
        </authorList>
    </citation>
    <scope>NUCLEOTIDE SEQUENCE</scope>
    <source>
        <strain evidence="12">15G1-11</strain>
    </source>
</reference>
<evidence type="ECO:0000256" key="7">
    <source>
        <dbReference type="ARBA" id="ARBA00022723"/>
    </source>
</evidence>
<keyword evidence="6 12" id="KW-0808">Transferase</keyword>
<evidence type="ECO:0000256" key="5">
    <source>
        <dbReference type="ARBA" id="ARBA00022630"/>
    </source>
</evidence>
<proteinExistence type="inferred from homology"/>
<dbReference type="EC" id="2.7.1.180" evidence="3"/>
<keyword evidence="5" id="KW-0285">Flavoprotein</keyword>
<evidence type="ECO:0000256" key="10">
    <source>
        <dbReference type="ARBA" id="ARBA00031306"/>
    </source>
</evidence>
<dbReference type="InterPro" id="IPR003374">
    <property type="entry name" value="ApbE-like_sf"/>
</dbReference>
<dbReference type="Pfam" id="PF02424">
    <property type="entry name" value="ApbE"/>
    <property type="match status" value="1"/>
</dbReference>
<evidence type="ECO:0000256" key="8">
    <source>
        <dbReference type="ARBA" id="ARBA00022827"/>
    </source>
</evidence>
<evidence type="ECO:0000256" key="1">
    <source>
        <dbReference type="ARBA" id="ARBA00001946"/>
    </source>
</evidence>
<evidence type="ECO:0000256" key="6">
    <source>
        <dbReference type="ARBA" id="ARBA00022679"/>
    </source>
</evidence>
<comment type="catalytic activity">
    <reaction evidence="11">
        <text>L-threonyl-[protein] + FAD = FMN-L-threonyl-[protein] + AMP + H(+)</text>
        <dbReference type="Rhea" id="RHEA:36847"/>
        <dbReference type="Rhea" id="RHEA-COMP:11060"/>
        <dbReference type="Rhea" id="RHEA-COMP:11061"/>
        <dbReference type="ChEBI" id="CHEBI:15378"/>
        <dbReference type="ChEBI" id="CHEBI:30013"/>
        <dbReference type="ChEBI" id="CHEBI:57692"/>
        <dbReference type="ChEBI" id="CHEBI:74257"/>
        <dbReference type="ChEBI" id="CHEBI:456215"/>
        <dbReference type="EC" id="2.7.1.180"/>
    </reaction>
</comment>
<evidence type="ECO:0000256" key="3">
    <source>
        <dbReference type="ARBA" id="ARBA00011955"/>
    </source>
</evidence>
<gene>
    <name evidence="12" type="ORF">O1D97_04615</name>
</gene>
<comment type="cofactor">
    <cofactor evidence="1">
        <name>Mg(2+)</name>
        <dbReference type="ChEBI" id="CHEBI:18420"/>
    </cofactor>
</comment>
<name>A0ABT4JRP0_9GAMM</name>
<dbReference type="Proteomes" id="UP001149719">
    <property type="component" value="Unassembled WGS sequence"/>
</dbReference>
<dbReference type="GO" id="GO:0016740">
    <property type="term" value="F:transferase activity"/>
    <property type="evidence" value="ECO:0007669"/>
    <property type="project" value="UniProtKB-KW"/>
</dbReference>
<dbReference type="PANTHER" id="PTHR30040">
    <property type="entry name" value="THIAMINE BIOSYNTHESIS LIPOPROTEIN APBE"/>
    <property type="match status" value="1"/>
</dbReference>
<organism evidence="12 13">
    <name type="scientific">Marinomonas phaeophyticola</name>
    <dbReference type="NCBI Taxonomy" id="3004091"/>
    <lineage>
        <taxon>Bacteria</taxon>
        <taxon>Pseudomonadati</taxon>
        <taxon>Pseudomonadota</taxon>
        <taxon>Gammaproteobacteria</taxon>
        <taxon>Oceanospirillales</taxon>
        <taxon>Oceanospirillaceae</taxon>
        <taxon>Marinomonas</taxon>
    </lineage>
</organism>